<keyword evidence="7" id="KW-0808">Transferase</keyword>
<evidence type="ECO:0000313" key="21">
    <source>
        <dbReference type="Proteomes" id="UP001151699"/>
    </source>
</evidence>
<evidence type="ECO:0000256" key="7">
    <source>
        <dbReference type="ARBA" id="ARBA00022679"/>
    </source>
</evidence>
<evidence type="ECO:0000256" key="16">
    <source>
        <dbReference type="ARBA" id="ARBA00077446"/>
    </source>
</evidence>
<dbReference type="OrthoDB" id="339325at2759"/>
<comment type="catalytic activity">
    <reaction evidence="14">
        <text>L-seryl-[protein] + ATP = O-phospho-L-seryl-[protein] + ADP + H(+)</text>
        <dbReference type="Rhea" id="RHEA:17989"/>
        <dbReference type="Rhea" id="RHEA-COMP:9863"/>
        <dbReference type="Rhea" id="RHEA-COMP:11604"/>
        <dbReference type="ChEBI" id="CHEBI:15378"/>
        <dbReference type="ChEBI" id="CHEBI:29999"/>
        <dbReference type="ChEBI" id="CHEBI:30616"/>
        <dbReference type="ChEBI" id="CHEBI:83421"/>
        <dbReference type="ChEBI" id="CHEBI:456216"/>
        <dbReference type="EC" id="2.7.11.25"/>
    </reaction>
</comment>
<dbReference type="InterPro" id="IPR000719">
    <property type="entry name" value="Prot_kinase_dom"/>
</dbReference>
<evidence type="ECO:0000256" key="17">
    <source>
        <dbReference type="ARBA" id="ARBA00080806"/>
    </source>
</evidence>
<sequence length="906" mass="101438">TTSDVAITLDITSNKLAANVPSTAAWGESRLADVVKGTAKTKSNKTDKDVHNISQRSGEQQTDGELNVLHGSAVALTPPFSPEQCAAQAAINPNNKIKPPVIIKCTTADKSTKTDESLLNGLTSNASSSPSSADTTSTIQNQLLNSSFENISISGGVATTTSVATMTSIEATYGCTSVAKTTIGLAASTSTTTTQIPKTQTQPYKQNTSKAIQQQKSSTTNPSQTQVFVSQTHPLTSSPISPSSIHLNDNFAALASPPLTNNSINDQNAASSSARLSYAQVAQHNKELLSKTAEPQSVQTQQQPDKPEKHVEKDHKRKDFSPPRVSTHGDARLERADNIRDARNNNNNNQSRKEHHHIKENHRSNGSNKELTQMGQYPPNEKLNASDNGEHPGRWPVESGLDELGNSAGFFDNIVGCLCPIFSILNEKSSVNEMTNKMEQWEIPFESITDLEWLGSGAQGTVFRGKLKNEIVAVKKVRDLKETDIKHLRKLDHENIIKFKGVCTQAPVFCIIMEYCPYGPLQFILRDEEFVQPARLVAWAKQIALGMQYLHTHKIIHRDLKSPNILIGAYEIVKISDFGTSREWNEISTKMSFAGTVAWMAPEVIRSEPCSEKVDIWSYGVVLWEMLTCEIPYKDADSSAIIWGVGNYTMKLPIPETCPDGFRLIIELCWKVKPKQRPSFKLILSHLEIAKHQLLRQTDKQYFETRRSWKEDIRTHMLQMAQNGTNIHKFEQELIRKRTAEWKHAQDIRVAYENKLKRTNELFVELNEWILCLQEREREVSLLERKLLKTFKKMQSGDKTTLHRFSSNSFNKFQHFFSRARKYRSQYSSTPSAIHKRSTNTLTSDDEDTLFPSSQHFTVESNPDISNCINVISERDNDSSYSSSSCESDVDISESISVTNFPNADV</sequence>
<feature type="compositionally biased region" description="Low complexity" evidence="18">
    <location>
        <begin position="123"/>
        <end position="137"/>
    </location>
</feature>
<dbReference type="Pfam" id="PF07714">
    <property type="entry name" value="PK_Tyr_Ser-Thr"/>
    <property type="match status" value="1"/>
</dbReference>
<feature type="region of interest" description="Disordered" evidence="18">
    <location>
        <begin position="38"/>
        <end position="64"/>
    </location>
</feature>
<dbReference type="EC" id="2.7.11.25" evidence="4"/>
<dbReference type="PROSITE" id="PS00108">
    <property type="entry name" value="PROTEIN_KINASE_ST"/>
    <property type="match status" value="1"/>
</dbReference>
<name>A0A9Q0S5C5_9DIPT</name>
<feature type="compositionally biased region" description="Polar residues" evidence="18">
    <location>
        <begin position="293"/>
        <end position="304"/>
    </location>
</feature>
<dbReference type="InterPro" id="IPR011009">
    <property type="entry name" value="Kinase-like_dom_sf"/>
</dbReference>
<feature type="compositionally biased region" description="Polar residues" evidence="18">
    <location>
        <begin position="364"/>
        <end position="375"/>
    </location>
</feature>
<organism evidence="20 21">
    <name type="scientific">Pseudolycoriella hygida</name>
    <dbReference type="NCBI Taxonomy" id="35572"/>
    <lineage>
        <taxon>Eukaryota</taxon>
        <taxon>Metazoa</taxon>
        <taxon>Ecdysozoa</taxon>
        <taxon>Arthropoda</taxon>
        <taxon>Hexapoda</taxon>
        <taxon>Insecta</taxon>
        <taxon>Pterygota</taxon>
        <taxon>Neoptera</taxon>
        <taxon>Endopterygota</taxon>
        <taxon>Diptera</taxon>
        <taxon>Nematocera</taxon>
        <taxon>Sciaroidea</taxon>
        <taxon>Sciaridae</taxon>
        <taxon>Pseudolycoriella</taxon>
    </lineage>
</organism>
<dbReference type="InterPro" id="IPR008271">
    <property type="entry name" value="Ser/Thr_kinase_AS"/>
</dbReference>
<evidence type="ECO:0000256" key="5">
    <source>
        <dbReference type="ARBA" id="ARBA00022490"/>
    </source>
</evidence>
<feature type="non-terminal residue" evidence="20">
    <location>
        <position position="1"/>
    </location>
</feature>
<keyword evidence="12" id="KW-0472">Membrane</keyword>
<dbReference type="InterPro" id="IPR051681">
    <property type="entry name" value="Ser/Thr_Kinases-Pseudokinases"/>
</dbReference>
<dbReference type="GO" id="GO:0004709">
    <property type="term" value="F:MAP kinase kinase kinase activity"/>
    <property type="evidence" value="ECO:0007669"/>
    <property type="project" value="UniProtKB-EC"/>
</dbReference>
<keyword evidence="21" id="KW-1185">Reference proteome</keyword>
<dbReference type="FunFam" id="1.10.510.10:FF:000087">
    <property type="entry name" value="Mitogen-activated protein kinase kinase kinase 12"/>
    <property type="match status" value="1"/>
</dbReference>
<comment type="caution">
    <text evidence="20">The sequence shown here is derived from an EMBL/GenBank/DDBJ whole genome shotgun (WGS) entry which is preliminary data.</text>
</comment>
<dbReference type="GO" id="GO:0005524">
    <property type="term" value="F:ATP binding"/>
    <property type="evidence" value="ECO:0007669"/>
    <property type="project" value="UniProtKB-KW"/>
</dbReference>
<keyword evidence="8" id="KW-0677">Repeat</keyword>
<feature type="compositionally biased region" description="Low complexity" evidence="18">
    <location>
        <begin position="232"/>
        <end position="242"/>
    </location>
</feature>
<protein>
    <recommendedName>
        <fullName evidence="15">Mitogen-activated protein kinase kinase kinase dlk-1</fullName>
        <ecNumber evidence="4">2.7.11.25</ecNumber>
    </recommendedName>
    <alternativeName>
        <fullName evidence="17">DAP kinase-like kinase</fullName>
    </alternativeName>
    <alternativeName>
        <fullName evidence="16">Death-associated protein kinase-like kinase</fullName>
    </alternativeName>
</protein>
<feature type="region of interest" description="Disordered" evidence="18">
    <location>
        <begin position="191"/>
        <end position="242"/>
    </location>
</feature>
<keyword evidence="9" id="KW-0547">Nucleotide-binding</keyword>
<accession>A0A9Q0S5C5</accession>
<evidence type="ECO:0000256" key="9">
    <source>
        <dbReference type="ARBA" id="ARBA00022741"/>
    </source>
</evidence>
<dbReference type="GO" id="GO:0016020">
    <property type="term" value="C:membrane"/>
    <property type="evidence" value="ECO:0007669"/>
    <property type="project" value="UniProtKB-SubCell"/>
</dbReference>
<feature type="compositionally biased region" description="Polar residues" evidence="18">
    <location>
        <begin position="52"/>
        <end position="64"/>
    </location>
</feature>
<evidence type="ECO:0000313" key="20">
    <source>
        <dbReference type="EMBL" id="KAJ6644533.1"/>
    </source>
</evidence>
<dbReference type="GO" id="GO:0006950">
    <property type="term" value="P:response to stress"/>
    <property type="evidence" value="ECO:0007669"/>
    <property type="project" value="UniProtKB-ARBA"/>
</dbReference>
<reference evidence="20" key="1">
    <citation type="submission" date="2022-07" db="EMBL/GenBank/DDBJ databases">
        <authorList>
            <person name="Trinca V."/>
            <person name="Uliana J.V.C."/>
            <person name="Torres T.T."/>
            <person name="Ward R.J."/>
            <person name="Monesi N."/>
        </authorList>
    </citation>
    <scope>NUCLEOTIDE SEQUENCE</scope>
    <source>
        <strain evidence="20">HSMRA1968</strain>
        <tissue evidence="20">Whole embryos</tissue>
    </source>
</reference>
<feature type="compositionally biased region" description="Low complexity" evidence="18">
    <location>
        <begin position="191"/>
        <end position="206"/>
    </location>
</feature>
<keyword evidence="6" id="KW-0723">Serine/threonine-protein kinase</keyword>
<dbReference type="AlphaFoldDB" id="A0A9Q0S5C5"/>
<evidence type="ECO:0000256" key="14">
    <source>
        <dbReference type="ARBA" id="ARBA00048329"/>
    </source>
</evidence>
<evidence type="ECO:0000256" key="1">
    <source>
        <dbReference type="ARBA" id="ARBA00004370"/>
    </source>
</evidence>
<evidence type="ECO:0000256" key="11">
    <source>
        <dbReference type="ARBA" id="ARBA00022840"/>
    </source>
</evidence>
<evidence type="ECO:0000256" key="8">
    <source>
        <dbReference type="ARBA" id="ARBA00022737"/>
    </source>
</evidence>
<dbReference type="InterPro" id="IPR001245">
    <property type="entry name" value="Ser-Thr/Tyr_kinase_cat_dom"/>
</dbReference>
<evidence type="ECO:0000256" key="3">
    <source>
        <dbReference type="ARBA" id="ARBA00006529"/>
    </source>
</evidence>
<feature type="compositionally biased region" description="Basic and acidic residues" evidence="18">
    <location>
        <begin position="305"/>
        <end position="343"/>
    </location>
</feature>
<dbReference type="FunFam" id="3.30.200.20:FF:000095">
    <property type="entry name" value="Mitogen-activated protein kinase kinase kinase 12"/>
    <property type="match status" value="1"/>
</dbReference>
<dbReference type="SUPFAM" id="SSF56112">
    <property type="entry name" value="Protein kinase-like (PK-like)"/>
    <property type="match status" value="1"/>
</dbReference>
<evidence type="ECO:0000256" key="13">
    <source>
        <dbReference type="ARBA" id="ARBA00047559"/>
    </source>
</evidence>
<evidence type="ECO:0000256" key="4">
    <source>
        <dbReference type="ARBA" id="ARBA00012406"/>
    </source>
</evidence>
<evidence type="ECO:0000256" key="15">
    <source>
        <dbReference type="ARBA" id="ARBA00074193"/>
    </source>
</evidence>
<proteinExistence type="inferred from homology"/>
<feature type="domain" description="Protein kinase" evidence="19">
    <location>
        <begin position="448"/>
        <end position="695"/>
    </location>
</feature>
<dbReference type="PANTHER" id="PTHR44329">
    <property type="entry name" value="SERINE/THREONINE-PROTEIN KINASE TNNI3K-RELATED"/>
    <property type="match status" value="1"/>
</dbReference>
<keyword evidence="5" id="KW-0963">Cytoplasm</keyword>
<evidence type="ECO:0000259" key="19">
    <source>
        <dbReference type="PROSITE" id="PS50011"/>
    </source>
</evidence>
<dbReference type="Gene3D" id="1.10.510.10">
    <property type="entry name" value="Transferase(Phosphotransferase) domain 1"/>
    <property type="match status" value="1"/>
</dbReference>
<dbReference type="Proteomes" id="UP001151699">
    <property type="component" value="Chromosome B"/>
</dbReference>
<dbReference type="PRINTS" id="PR00109">
    <property type="entry name" value="TYRKINASE"/>
</dbReference>
<evidence type="ECO:0000256" key="6">
    <source>
        <dbReference type="ARBA" id="ARBA00022527"/>
    </source>
</evidence>
<comment type="catalytic activity">
    <reaction evidence="13">
        <text>L-threonyl-[protein] + ATP = O-phospho-L-threonyl-[protein] + ADP + H(+)</text>
        <dbReference type="Rhea" id="RHEA:46608"/>
        <dbReference type="Rhea" id="RHEA-COMP:11060"/>
        <dbReference type="Rhea" id="RHEA-COMP:11605"/>
        <dbReference type="ChEBI" id="CHEBI:15378"/>
        <dbReference type="ChEBI" id="CHEBI:30013"/>
        <dbReference type="ChEBI" id="CHEBI:30616"/>
        <dbReference type="ChEBI" id="CHEBI:61977"/>
        <dbReference type="ChEBI" id="CHEBI:456216"/>
        <dbReference type="EC" id="2.7.11.25"/>
    </reaction>
</comment>
<dbReference type="EMBL" id="WJQU01000002">
    <property type="protein sequence ID" value="KAJ6644533.1"/>
    <property type="molecule type" value="Genomic_DNA"/>
</dbReference>
<dbReference type="GO" id="GO:0005737">
    <property type="term" value="C:cytoplasm"/>
    <property type="evidence" value="ECO:0007669"/>
    <property type="project" value="UniProtKB-SubCell"/>
</dbReference>
<evidence type="ECO:0000256" key="2">
    <source>
        <dbReference type="ARBA" id="ARBA00004496"/>
    </source>
</evidence>
<feature type="compositionally biased region" description="Polar residues" evidence="18">
    <location>
        <begin position="207"/>
        <end position="231"/>
    </location>
</feature>
<feature type="non-terminal residue" evidence="20">
    <location>
        <position position="906"/>
    </location>
</feature>
<comment type="subcellular location">
    <subcellularLocation>
        <location evidence="2">Cytoplasm</location>
    </subcellularLocation>
    <subcellularLocation>
        <location evidence="1">Membrane</location>
    </subcellularLocation>
</comment>
<keyword evidence="10 20" id="KW-0418">Kinase</keyword>
<comment type="similarity">
    <text evidence="3">Belongs to the protein kinase superfamily. STE Ser/Thr protein kinase family. MAP kinase kinase kinase subfamily.</text>
</comment>
<dbReference type="PANTHER" id="PTHR44329:SF304">
    <property type="entry name" value="MITOGEN-ACTIVATED PROTEIN KINASE KINASE KINASE 13-LIKE ISOFORM X1"/>
    <property type="match status" value="1"/>
</dbReference>
<feature type="region of interest" description="Disordered" evidence="18">
    <location>
        <begin position="118"/>
        <end position="137"/>
    </location>
</feature>
<keyword evidence="11" id="KW-0067">ATP-binding</keyword>
<gene>
    <name evidence="20" type="primary">MAP3K12_0</name>
    <name evidence="20" type="ORF">Bhyg_09502</name>
</gene>
<dbReference type="SMART" id="SM00220">
    <property type="entry name" value="S_TKc"/>
    <property type="match status" value="1"/>
</dbReference>
<dbReference type="Gene3D" id="3.30.200.20">
    <property type="entry name" value="Phosphorylase Kinase, domain 1"/>
    <property type="match status" value="1"/>
</dbReference>
<dbReference type="PROSITE" id="PS50011">
    <property type="entry name" value="PROTEIN_KINASE_DOM"/>
    <property type="match status" value="1"/>
</dbReference>
<evidence type="ECO:0000256" key="10">
    <source>
        <dbReference type="ARBA" id="ARBA00022777"/>
    </source>
</evidence>
<feature type="region of interest" description="Disordered" evidence="18">
    <location>
        <begin position="291"/>
        <end position="400"/>
    </location>
</feature>
<evidence type="ECO:0000256" key="12">
    <source>
        <dbReference type="ARBA" id="ARBA00023136"/>
    </source>
</evidence>
<evidence type="ECO:0000256" key="18">
    <source>
        <dbReference type="SAM" id="MobiDB-lite"/>
    </source>
</evidence>